<dbReference type="Gene3D" id="2.60.120.430">
    <property type="entry name" value="Galactose-binding lectin"/>
    <property type="match status" value="1"/>
</dbReference>
<dbReference type="EMBL" id="JALNUB010000002">
    <property type="protein sequence ID" value="MCK8140873.1"/>
    <property type="molecule type" value="Genomic_DNA"/>
</dbReference>
<evidence type="ECO:0000313" key="4">
    <source>
        <dbReference type="Proteomes" id="UP001139260"/>
    </source>
</evidence>
<dbReference type="InterPro" id="IPR039131">
    <property type="entry name" value="NDUFAF1"/>
</dbReference>
<evidence type="ECO:0000313" key="3">
    <source>
        <dbReference type="EMBL" id="MCK8140873.1"/>
    </source>
</evidence>
<dbReference type="InterPro" id="IPR013857">
    <property type="entry name" value="NADH-UbQ_OxRdtase-assoc_prot30"/>
</dbReference>
<dbReference type="PANTHER" id="PTHR13194">
    <property type="entry name" value="COMPLEX I INTERMEDIATE-ASSOCIATED PROTEIN 30"/>
    <property type="match status" value="1"/>
</dbReference>
<reference evidence="3" key="1">
    <citation type="submission" date="2022-04" db="EMBL/GenBank/DDBJ databases">
        <title>Flavobacterium pygoscelis sp. nov. isolated from Chinstrap chick (Pygoscelis antarcticus).</title>
        <authorList>
            <person name="Irgang R."/>
            <person name="Poblete-Morales M."/>
            <person name="Avendano-Herrera R."/>
        </authorList>
    </citation>
    <scope>NUCLEOTIDE SEQUENCE</scope>
    <source>
        <strain evidence="3">I-SCBP12n</strain>
    </source>
</reference>
<dbReference type="Pfam" id="PF08547">
    <property type="entry name" value="CIA30"/>
    <property type="match status" value="1"/>
</dbReference>
<name>A0A9X2BKP6_9FLAO</name>
<comment type="similarity">
    <text evidence="1">Belongs to the CIA30 family.</text>
</comment>
<comment type="caution">
    <text evidence="3">The sequence shown here is derived from an EMBL/GenBank/DDBJ whole genome shotgun (WGS) entry which is preliminary data.</text>
</comment>
<dbReference type="SUPFAM" id="SSF49785">
    <property type="entry name" value="Galactose-binding domain-like"/>
    <property type="match status" value="1"/>
</dbReference>
<feature type="domain" description="NADH:ubiquinone oxidoreductase intermediate-associated protein 30" evidence="2">
    <location>
        <begin position="7"/>
        <end position="157"/>
    </location>
</feature>
<dbReference type="Proteomes" id="UP001139260">
    <property type="component" value="Unassembled WGS sequence"/>
</dbReference>
<keyword evidence="4" id="KW-1185">Reference proteome</keyword>
<dbReference type="PANTHER" id="PTHR13194:SF19">
    <property type="entry name" value="NAD(P)-BINDING ROSSMANN-FOLD SUPERFAMILY PROTEIN"/>
    <property type="match status" value="1"/>
</dbReference>
<dbReference type="RefSeq" id="WP_188050431.1">
    <property type="nucleotide sequence ID" value="NZ_JALNUB010000002.1"/>
</dbReference>
<dbReference type="InterPro" id="IPR008979">
    <property type="entry name" value="Galactose-bd-like_sf"/>
</dbReference>
<gene>
    <name evidence="3" type="ORF">MW871_03100</name>
</gene>
<proteinExistence type="inferred from homology"/>
<accession>A0A9X2BKP6</accession>
<sequence>MQPITLFKFHENCEISLWKVVNDSVMGGISESKINLNIKHHGSFEGMVSLENNGGFCSVKYAFEPIILDKNKMICLYIKGDGKIYQFRLKNSKSDSHSYIYSFETNGDWQNIEIPITEFQPYFRGRKLDLPNYDGSNLEEIAFLIGNKKREHFELLIDQILIK</sequence>
<evidence type="ECO:0000256" key="1">
    <source>
        <dbReference type="ARBA" id="ARBA00007884"/>
    </source>
</evidence>
<protein>
    <submittedName>
        <fullName evidence="3">CIA30 family protein</fullName>
    </submittedName>
</protein>
<evidence type="ECO:0000259" key="2">
    <source>
        <dbReference type="Pfam" id="PF08547"/>
    </source>
</evidence>
<dbReference type="AlphaFoldDB" id="A0A9X2BKP6"/>
<organism evidence="3 4">
    <name type="scientific">Flavobacterium pygoscelis</name>
    <dbReference type="NCBI Taxonomy" id="2893176"/>
    <lineage>
        <taxon>Bacteria</taxon>
        <taxon>Pseudomonadati</taxon>
        <taxon>Bacteroidota</taxon>
        <taxon>Flavobacteriia</taxon>
        <taxon>Flavobacteriales</taxon>
        <taxon>Flavobacteriaceae</taxon>
        <taxon>Flavobacterium</taxon>
    </lineage>
</organism>